<name>A0A5M9N599_9EURO</name>
<comment type="caution">
    <text evidence="2">The sequence shown here is derived from an EMBL/GenBank/DDBJ whole genome shotgun (WGS) entry which is preliminary data.</text>
</comment>
<dbReference type="AlphaFoldDB" id="A0A5M9N599"/>
<evidence type="ECO:0000256" key="1">
    <source>
        <dbReference type="SAM" id="MobiDB-lite"/>
    </source>
</evidence>
<protein>
    <submittedName>
        <fullName evidence="2">Uncharacterized protein</fullName>
    </submittedName>
</protein>
<dbReference type="Proteomes" id="UP000324241">
    <property type="component" value="Unassembled WGS sequence"/>
</dbReference>
<gene>
    <name evidence="2" type="ORF">ATNIH1004_001123</name>
</gene>
<organism evidence="2 3">
    <name type="scientific">Aspergillus tanneri</name>
    <dbReference type="NCBI Taxonomy" id="1220188"/>
    <lineage>
        <taxon>Eukaryota</taxon>
        <taxon>Fungi</taxon>
        <taxon>Dikarya</taxon>
        <taxon>Ascomycota</taxon>
        <taxon>Pezizomycotina</taxon>
        <taxon>Eurotiomycetes</taxon>
        <taxon>Eurotiomycetidae</taxon>
        <taxon>Eurotiales</taxon>
        <taxon>Aspergillaceae</taxon>
        <taxon>Aspergillus</taxon>
        <taxon>Aspergillus subgen. Circumdati</taxon>
    </lineage>
</organism>
<accession>A0A5M9N599</accession>
<sequence>MCRSVSGSSDYPALDSSASIGKRYLGTMNWAYHSVSRLTSIHPKMAPSHCGRGTALSKSEPHKRTFSEPSGISLTMQKLGTACSRGSSSSSVRLETTKLGLFNGKADYLQRILDGTRAGSVAVEVDSMTFPASHYWPIDVDQIWAESFLP</sequence>
<proteinExistence type="predicted"/>
<feature type="region of interest" description="Disordered" evidence="1">
    <location>
        <begin position="49"/>
        <end position="68"/>
    </location>
</feature>
<dbReference type="RefSeq" id="XP_033431580.1">
    <property type="nucleotide sequence ID" value="XM_033565823.1"/>
</dbReference>
<dbReference type="GeneID" id="54323825"/>
<evidence type="ECO:0000313" key="3">
    <source>
        <dbReference type="Proteomes" id="UP000324241"/>
    </source>
</evidence>
<dbReference type="EMBL" id="QUQM01000002">
    <property type="protein sequence ID" value="KAA8652219.1"/>
    <property type="molecule type" value="Genomic_DNA"/>
</dbReference>
<reference evidence="2 3" key="1">
    <citation type="submission" date="2019-08" db="EMBL/GenBank/DDBJ databases">
        <title>The genome sequence of a newly discovered highly antifungal drug resistant Aspergillus species, Aspergillus tanneri NIH 1004.</title>
        <authorList>
            <person name="Mounaud S."/>
            <person name="Singh I."/>
            <person name="Joardar V."/>
            <person name="Pakala S."/>
            <person name="Pakala S."/>
            <person name="Venepally P."/>
            <person name="Chung J.K."/>
            <person name="Losada L."/>
            <person name="Nierman W.C."/>
        </authorList>
    </citation>
    <scope>NUCLEOTIDE SEQUENCE [LARGE SCALE GENOMIC DNA]</scope>
    <source>
        <strain evidence="2 3">NIH1004</strain>
    </source>
</reference>
<evidence type="ECO:0000313" key="2">
    <source>
        <dbReference type="EMBL" id="KAA8652219.1"/>
    </source>
</evidence>